<keyword evidence="6 8" id="KW-0269">Exonuclease</keyword>
<dbReference type="HAMAP" id="MF_01895">
    <property type="entry name" value="RNase_R"/>
    <property type="match status" value="1"/>
</dbReference>
<comment type="subcellular location">
    <subcellularLocation>
        <location evidence="2 8">Cytoplasm</location>
    </subcellularLocation>
</comment>
<evidence type="ECO:0000313" key="12">
    <source>
        <dbReference type="Proteomes" id="UP000078356"/>
    </source>
</evidence>
<evidence type="ECO:0000256" key="2">
    <source>
        <dbReference type="ARBA" id="ARBA00004496"/>
    </source>
</evidence>
<dbReference type="PANTHER" id="PTHR23355:SF9">
    <property type="entry name" value="DIS3-LIKE EXONUCLEASE 2"/>
    <property type="match status" value="1"/>
</dbReference>
<feature type="compositionally biased region" description="Basic and acidic residues" evidence="9">
    <location>
        <begin position="829"/>
        <end position="846"/>
    </location>
</feature>
<dbReference type="NCBIfam" id="NF008648">
    <property type="entry name" value="PRK11642.1"/>
    <property type="match status" value="1"/>
</dbReference>
<evidence type="ECO:0000256" key="1">
    <source>
        <dbReference type="ARBA" id="ARBA00001849"/>
    </source>
</evidence>
<protein>
    <recommendedName>
        <fullName evidence="8">Ribonuclease R</fullName>
        <shortName evidence="8">RNase R</shortName>
        <ecNumber evidence="8">3.1.13.1</ecNumber>
    </recommendedName>
</protein>
<evidence type="ECO:0000256" key="5">
    <source>
        <dbReference type="ARBA" id="ARBA00022801"/>
    </source>
</evidence>
<dbReference type="Pfam" id="PF08461">
    <property type="entry name" value="WHD_RNase_R"/>
    <property type="match status" value="1"/>
</dbReference>
<feature type="compositionally biased region" description="Low complexity" evidence="9">
    <location>
        <begin position="943"/>
        <end position="954"/>
    </location>
</feature>
<dbReference type="EMBL" id="LWCR01000011">
    <property type="protein sequence ID" value="OAN30269.1"/>
    <property type="molecule type" value="Genomic_DNA"/>
</dbReference>
<keyword evidence="4 8" id="KW-0540">Nuclease</keyword>
<evidence type="ECO:0000256" key="6">
    <source>
        <dbReference type="ARBA" id="ARBA00022839"/>
    </source>
</evidence>
<keyword evidence="3 8" id="KW-0963">Cytoplasm</keyword>
<gene>
    <name evidence="8" type="primary">rnr</name>
    <name evidence="11" type="ORF">A4V15_16895</name>
</gene>
<reference evidence="11 12" key="1">
    <citation type="submission" date="2016-04" db="EMBL/GenBank/DDBJ databases">
        <title>Draft Genome Sequences of Staphylococcus capitis Strain H36, S. capitis Strain H65, S. cohnii Strain H62, S. hominis Strain H69, Mycobacterium iranicum Strain H39, Plantibacter sp. Strain H53, Pseudomonas oryzihabitans Strain H72, and Microbacterium sp. Strain H83, isolated from residential settings.</title>
        <authorList>
            <person name="Lymperopoulou D."/>
            <person name="Adams R.I."/>
            <person name="Lindow S."/>
            <person name="Coil D.A."/>
            <person name="Jospin G."/>
            <person name="Eisen J.A."/>
        </authorList>
    </citation>
    <scope>NUCLEOTIDE SEQUENCE [LARGE SCALE GENOMIC DNA]</scope>
    <source>
        <strain evidence="11 12">H72</strain>
    </source>
</reference>
<dbReference type="SMART" id="SM00316">
    <property type="entry name" value="S1"/>
    <property type="match status" value="1"/>
</dbReference>
<dbReference type="InterPro" id="IPR011805">
    <property type="entry name" value="RNase_R"/>
</dbReference>
<dbReference type="Pfam" id="PF00773">
    <property type="entry name" value="RNB"/>
    <property type="match status" value="1"/>
</dbReference>
<name>A0A178LIA0_9PSED</name>
<accession>A0A178LIA0</accession>
<dbReference type="Pfam" id="PF00575">
    <property type="entry name" value="S1"/>
    <property type="match status" value="1"/>
</dbReference>
<dbReference type="Pfam" id="PF17876">
    <property type="entry name" value="CSD2"/>
    <property type="match status" value="1"/>
</dbReference>
<dbReference type="InterPro" id="IPR001900">
    <property type="entry name" value="RNase_II/R"/>
</dbReference>
<evidence type="ECO:0000256" key="7">
    <source>
        <dbReference type="ARBA" id="ARBA00022884"/>
    </source>
</evidence>
<dbReference type="EC" id="3.1.13.1" evidence="8"/>
<keyword evidence="5 8" id="KW-0378">Hydrolase</keyword>
<dbReference type="RefSeq" id="WP_064307633.1">
    <property type="nucleotide sequence ID" value="NZ_LWCR01000011.1"/>
</dbReference>
<comment type="function">
    <text evidence="8">3'-5' exoribonuclease that releases 5'-nucleoside monophosphates and is involved in maturation of structured RNAs.</text>
</comment>
<feature type="compositionally biased region" description="Basic residues" evidence="9">
    <location>
        <begin position="1017"/>
        <end position="1038"/>
    </location>
</feature>
<dbReference type="InterPro" id="IPR040476">
    <property type="entry name" value="CSD2"/>
</dbReference>
<evidence type="ECO:0000313" key="11">
    <source>
        <dbReference type="EMBL" id="OAN30269.1"/>
    </source>
</evidence>
<feature type="compositionally biased region" description="Low complexity" evidence="9">
    <location>
        <begin position="857"/>
        <end position="866"/>
    </location>
</feature>
<dbReference type="InterPro" id="IPR004476">
    <property type="entry name" value="RNase_II/RNase_R"/>
</dbReference>
<comment type="caution">
    <text evidence="11">The sequence shown here is derived from an EMBL/GenBank/DDBJ whole genome shotgun (WGS) entry which is preliminary data.</text>
</comment>
<evidence type="ECO:0000256" key="8">
    <source>
        <dbReference type="HAMAP-Rule" id="MF_01895"/>
    </source>
</evidence>
<feature type="compositionally biased region" description="Polar residues" evidence="9">
    <location>
        <begin position="886"/>
        <end position="905"/>
    </location>
</feature>
<dbReference type="PANTHER" id="PTHR23355">
    <property type="entry name" value="RIBONUCLEASE"/>
    <property type="match status" value="1"/>
</dbReference>
<dbReference type="InterPro" id="IPR022966">
    <property type="entry name" value="RNase_II/R_CS"/>
</dbReference>
<organism evidence="11 12">
    <name type="scientific">Pseudomonas oryzihabitans</name>
    <dbReference type="NCBI Taxonomy" id="47885"/>
    <lineage>
        <taxon>Bacteria</taxon>
        <taxon>Pseudomonadati</taxon>
        <taxon>Pseudomonadota</taxon>
        <taxon>Gammaproteobacteria</taxon>
        <taxon>Pseudomonadales</taxon>
        <taxon>Pseudomonadaceae</taxon>
        <taxon>Pseudomonas</taxon>
    </lineage>
</organism>
<dbReference type="SMART" id="SM00357">
    <property type="entry name" value="CSP"/>
    <property type="match status" value="1"/>
</dbReference>
<dbReference type="PROSITE" id="PS50126">
    <property type="entry name" value="S1"/>
    <property type="match status" value="1"/>
</dbReference>
<dbReference type="GO" id="GO:0003723">
    <property type="term" value="F:RNA binding"/>
    <property type="evidence" value="ECO:0007669"/>
    <property type="project" value="UniProtKB-UniRule"/>
</dbReference>
<feature type="compositionally biased region" description="Basic and acidic residues" evidence="9">
    <location>
        <begin position="955"/>
        <end position="967"/>
    </location>
</feature>
<dbReference type="SUPFAM" id="SSF50249">
    <property type="entry name" value="Nucleic acid-binding proteins"/>
    <property type="match status" value="4"/>
</dbReference>
<dbReference type="NCBIfam" id="TIGR02063">
    <property type="entry name" value="RNase_R"/>
    <property type="match status" value="1"/>
</dbReference>
<feature type="region of interest" description="Disordered" evidence="9">
    <location>
        <begin position="747"/>
        <end position="1044"/>
    </location>
</feature>
<dbReference type="GO" id="GO:0008859">
    <property type="term" value="F:exoribonuclease II activity"/>
    <property type="evidence" value="ECO:0007669"/>
    <property type="project" value="UniProtKB-UniRule"/>
</dbReference>
<dbReference type="NCBIfam" id="TIGR00358">
    <property type="entry name" value="3_prime_RNase"/>
    <property type="match status" value="1"/>
</dbReference>
<evidence type="ECO:0000259" key="10">
    <source>
        <dbReference type="PROSITE" id="PS50126"/>
    </source>
</evidence>
<dbReference type="AlphaFoldDB" id="A0A178LIA0"/>
<dbReference type="CDD" id="cd04471">
    <property type="entry name" value="S1_RNase_R"/>
    <property type="match status" value="1"/>
</dbReference>
<keyword evidence="7 8" id="KW-0694">RNA-binding</keyword>
<feature type="compositionally biased region" description="Low complexity" evidence="9">
    <location>
        <begin position="973"/>
        <end position="988"/>
    </location>
</feature>
<dbReference type="SMART" id="SM00955">
    <property type="entry name" value="RNB"/>
    <property type="match status" value="1"/>
</dbReference>
<dbReference type="GO" id="GO:0005829">
    <property type="term" value="C:cytosol"/>
    <property type="evidence" value="ECO:0007669"/>
    <property type="project" value="TreeGrafter"/>
</dbReference>
<evidence type="ECO:0000256" key="3">
    <source>
        <dbReference type="ARBA" id="ARBA00022490"/>
    </source>
</evidence>
<dbReference type="InterPro" id="IPR013668">
    <property type="entry name" value="RNase_R_HTH_12"/>
</dbReference>
<feature type="domain" description="S1 motif" evidence="10">
    <location>
        <begin position="661"/>
        <end position="742"/>
    </location>
</feature>
<dbReference type="InterPro" id="IPR011129">
    <property type="entry name" value="CSD"/>
</dbReference>
<dbReference type="GO" id="GO:0006402">
    <property type="term" value="P:mRNA catabolic process"/>
    <property type="evidence" value="ECO:0007669"/>
    <property type="project" value="TreeGrafter"/>
</dbReference>
<dbReference type="InterPro" id="IPR050180">
    <property type="entry name" value="RNR_Ribonuclease"/>
</dbReference>
<dbReference type="PROSITE" id="PS01175">
    <property type="entry name" value="RIBONUCLEASE_II"/>
    <property type="match status" value="1"/>
</dbReference>
<feature type="compositionally biased region" description="Basic residues" evidence="9">
    <location>
        <begin position="992"/>
        <end position="1005"/>
    </location>
</feature>
<feature type="compositionally biased region" description="Basic and acidic residues" evidence="9">
    <location>
        <begin position="749"/>
        <end position="758"/>
    </location>
</feature>
<dbReference type="Gene3D" id="2.40.50.140">
    <property type="entry name" value="Nucleic acid-binding proteins"/>
    <property type="match status" value="2"/>
</dbReference>
<dbReference type="InterPro" id="IPR013223">
    <property type="entry name" value="RNase_B_OB_dom"/>
</dbReference>
<proteinExistence type="inferred from homology"/>
<feature type="compositionally biased region" description="Low complexity" evidence="9">
    <location>
        <begin position="780"/>
        <end position="789"/>
    </location>
</feature>
<dbReference type="Pfam" id="PF08206">
    <property type="entry name" value="OB_RNB"/>
    <property type="match status" value="1"/>
</dbReference>
<dbReference type="InterPro" id="IPR012340">
    <property type="entry name" value="NA-bd_OB-fold"/>
</dbReference>
<sequence>MADWQSLDPEAAREAEKYDNPIPSRELILAHLADRGAPATRPQLAEEFGLVTEDQLEALRRRMRAMERDGQVIYTRRGAYAPIDKLDLVRGRIAGHRDGFGFLIPDDGSDDLFLSPAQMRLVFDGDIALARVAGHDRRGRREGGLVEVVTRAHESLVGRFFQESGLAYVVPDNPKIGQQVLVPEGKHGGAAHGQFVQVRIDEWPTTFRQAQGEVVEILGDYMAPGMEIEVALRSYDIPNEWPKAVEKEAAKLKPEVEEKDKQKRIDLRQLPFVTIDGEDARDFDDAVYAEAKKSGGWRLYVAIADVSHYVKVGSALDAEAEKRGNSVYFPERVIPMLPEALSNGLCSLNPQVDRLAMVCEMTIAGSGRMTGYQFYEAVIHSHARLTYNKVSTVLEQPKSAEGKQLRKQLGEVVPHLEQLYSLYKVLLAARHVRGAIDFETQDTRIVFGADRKISEIRPTQRNDAHKLIEECMLCANVATAKFLEKHKVPALYRVHDAPPLEKQTNLRQFLGEMGLSLTKGKANPVPSDYQALLQQIRERPDFRLIQTVMLRSLSQAVYSPDNNGHFGLNYEAYTHFTSPIRRYPDLLVHRAIRSVIRSKLETKHVKRAGATSMAKARIYPYDELRLDQLGEQCSMTERRADEATRDVSNWLKCEFMKDRVGETYAGVITAVTGFGLFVELSEVFVEGLVHVTALPDDYYHFDSVHHRLSGERSGRSYRLGDPLEVVVARVDLDERKIDFVLPASAGAPRVREEREPRQKRGNRRRGAPAPAQEPSALPVAETATETASPEPEREPRRSRNGRRRGTPAPVQEPSALPEAETATEAVSPEPEREPRRSRNGRRRDAPTQEQGVAATVEAAPASVSPEPESEPRRSRSERRRATSSAQQQNASTPMPASVEATPSKSSRQDDQLLGNTDVRRSRAVKQALLAEAKVEGGKPKTVGKANGKANGKAKGNADKGKASDTAKTRTAPARQGKGAAAEGAAAVDARVKKAKAAGAKKKSAGKPKTEDQAKAKAAAKTKTKTKAKAKKPHRKGQSRPKDDA</sequence>
<comment type="similarity">
    <text evidence="8">Belongs to the RNR ribonuclease family. RNase R subfamily.</text>
</comment>
<dbReference type="OrthoDB" id="9764149at2"/>
<dbReference type="Proteomes" id="UP000078356">
    <property type="component" value="Unassembled WGS sequence"/>
</dbReference>
<dbReference type="InterPro" id="IPR003029">
    <property type="entry name" value="S1_domain"/>
</dbReference>
<evidence type="ECO:0000256" key="9">
    <source>
        <dbReference type="SAM" id="MobiDB-lite"/>
    </source>
</evidence>
<comment type="catalytic activity">
    <reaction evidence="1 8">
        <text>Exonucleolytic cleavage in the 3'- to 5'-direction to yield nucleoside 5'-phosphates.</text>
        <dbReference type="EC" id="3.1.13.1"/>
    </reaction>
</comment>
<evidence type="ECO:0000256" key="4">
    <source>
        <dbReference type="ARBA" id="ARBA00022722"/>
    </source>
</evidence>